<dbReference type="GO" id="GO:0005524">
    <property type="term" value="F:ATP binding"/>
    <property type="evidence" value="ECO:0007669"/>
    <property type="project" value="InterPro"/>
</dbReference>
<dbReference type="AlphaFoldDB" id="A0A8S1TDU4"/>
<organism evidence="2 3">
    <name type="scientific">Paramecium octaurelia</name>
    <dbReference type="NCBI Taxonomy" id="43137"/>
    <lineage>
        <taxon>Eukaryota</taxon>
        <taxon>Sar</taxon>
        <taxon>Alveolata</taxon>
        <taxon>Ciliophora</taxon>
        <taxon>Intramacronucleata</taxon>
        <taxon>Oligohymenophorea</taxon>
        <taxon>Peniculida</taxon>
        <taxon>Parameciidae</taxon>
        <taxon>Paramecium</taxon>
    </lineage>
</organism>
<dbReference type="Proteomes" id="UP000683925">
    <property type="component" value="Unassembled WGS sequence"/>
</dbReference>
<dbReference type="InterPro" id="IPR024104">
    <property type="entry name" value="Tribbles/Ser_Thr_kinase_40"/>
</dbReference>
<dbReference type="Pfam" id="PF00069">
    <property type="entry name" value="Pkinase"/>
    <property type="match status" value="1"/>
</dbReference>
<reference evidence="2" key="1">
    <citation type="submission" date="2021-01" db="EMBL/GenBank/DDBJ databases">
        <authorList>
            <consortium name="Genoscope - CEA"/>
            <person name="William W."/>
        </authorList>
    </citation>
    <scope>NUCLEOTIDE SEQUENCE</scope>
</reference>
<evidence type="ECO:0000313" key="3">
    <source>
        <dbReference type="Proteomes" id="UP000683925"/>
    </source>
</evidence>
<dbReference type="PROSITE" id="PS50011">
    <property type="entry name" value="PROTEIN_KINASE_DOM"/>
    <property type="match status" value="1"/>
</dbReference>
<evidence type="ECO:0000259" key="1">
    <source>
        <dbReference type="PROSITE" id="PS50011"/>
    </source>
</evidence>
<proteinExistence type="predicted"/>
<dbReference type="PANTHER" id="PTHR22961">
    <property type="entry name" value="SER/THR PROTEIN KINASE-TRB"/>
    <property type="match status" value="1"/>
</dbReference>
<dbReference type="OrthoDB" id="193931at2759"/>
<keyword evidence="3" id="KW-1185">Reference proteome</keyword>
<dbReference type="InterPro" id="IPR000719">
    <property type="entry name" value="Prot_kinase_dom"/>
</dbReference>
<dbReference type="GO" id="GO:0004672">
    <property type="term" value="F:protein kinase activity"/>
    <property type="evidence" value="ECO:0007669"/>
    <property type="project" value="InterPro"/>
</dbReference>
<sequence length="371" mass="43463">MENIQRHPVDLQAPEVISGKTYCGSDADVWSCGVILFAMLAGQLPFDEETFQALFQKIKTADYAIPNSFSPQVRDLINRMLTPDPLKRIKFYEMHLHPYLRSNQVPFYLQIPFKSDEGRRQINNEVFEKLMQLSSVNFNGMSHNQIQKSISKRENKSFVVIYDLLLGQIGIESSTSVNLHNLTKQDLIFNPKIPQFDGQSFENDLLTEIRKPATYEYGKDLSKDVMAVIYPYQARQIINAIQTCLKKFNTVIKIKSRDYKLKCYHRNFIKMTKYNSNIELFNEFQKDREKAESKNDLTTLNFKEENNYNKSKSKEYKYSPREIIFNIQIYKMPDNGDDHMIDFQLCRGHPVVFMDCCNKVIALVNEHFNQF</sequence>
<protein>
    <recommendedName>
        <fullName evidence="1">Protein kinase domain-containing protein</fullName>
    </recommendedName>
</protein>
<dbReference type="EMBL" id="CAJJDP010000023">
    <property type="protein sequence ID" value="CAD8150007.1"/>
    <property type="molecule type" value="Genomic_DNA"/>
</dbReference>
<comment type="caution">
    <text evidence="2">The sequence shown here is derived from an EMBL/GenBank/DDBJ whole genome shotgun (WGS) entry which is preliminary data.</text>
</comment>
<gene>
    <name evidence="2" type="ORF">POCTA_138.1.T0230116</name>
</gene>
<accession>A0A8S1TDU4</accession>
<evidence type="ECO:0000313" key="2">
    <source>
        <dbReference type="EMBL" id="CAD8150007.1"/>
    </source>
</evidence>
<name>A0A8S1TDU4_PAROT</name>
<feature type="domain" description="Protein kinase" evidence="1">
    <location>
        <begin position="1"/>
        <end position="100"/>
    </location>
</feature>